<dbReference type="EMBL" id="CP098611">
    <property type="protein sequence ID" value="USR92374.1"/>
    <property type="molecule type" value="Genomic_DNA"/>
</dbReference>
<feature type="domain" description="Peptidase C39-like" evidence="1">
    <location>
        <begin position="735"/>
        <end position="859"/>
    </location>
</feature>
<dbReference type="Gene3D" id="3.90.70.10">
    <property type="entry name" value="Cysteine proteinases"/>
    <property type="match status" value="1"/>
</dbReference>
<evidence type="ECO:0000313" key="3">
    <source>
        <dbReference type="Proteomes" id="UP001056708"/>
    </source>
</evidence>
<organism evidence="2 3">
    <name type="scientific">Phormidium yuhuli AB48</name>
    <dbReference type="NCBI Taxonomy" id="2940671"/>
    <lineage>
        <taxon>Bacteria</taxon>
        <taxon>Bacillati</taxon>
        <taxon>Cyanobacteriota</taxon>
        <taxon>Cyanophyceae</taxon>
        <taxon>Oscillatoriophycideae</taxon>
        <taxon>Oscillatoriales</taxon>
        <taxon>Oscillatoriaceae</taxon>
        <taxon>Phormidium</taxon>
        <taxon>Phormidium yuhuli</taxon>
    </lineage>
</organism>
<dbReference type="Proteomes" id="UP001056708">
    <property type="component" value="Chromosome"/>
</dbReference>
<evidence type="ECO:0000313" key="2">
    <source>
        <dbReference type="EMBL" id="USR92374.1"/>
    </source>
</evidence>
<proteinExistence type="predicted"/>
<gene>
    <name evidence="2" type="ORF">NEA10_06525</name>
</gene>
<evidence type="ECO:0000259" key="1">
    <source>
        <dbReference type="Pfam" id="PF13529"/>
    </source>
</evidence>
<protein>
    <submittedName>
        <fullName evidence="2">C39 family peptidase</fullName>
    </submittedName>
</protein>
<keyword evidence="3" id="KW-1185">Reference proteome</keyword>
<dbReference type="InterPro" id="IPR039564">
    <property type="entry name" value="Peptidase_C39-like"/>
</dbReference>
<name>A0ABY5AT16_9CYAN</name>
<accession>A0ABY5AT16</accession>
<sequence length="899" mass="100954">MGVLTYLSPQQVLINTPTVLEGTYDPQQIAKVSVAAEDRFSLPVTVNPSEGLWRVHLNNGFNQAGIRWFRLKGTNGADQVVGDRTFYVTVSPKPLIEADDLQLTLSQRTWFKAAPIQSSELADHQKIRLEAGETLRLRRYTLDGNHLGVELESRRSPVGSFGYLYEPHTRLEVGGLPFYFSENRLPEPPSGTLLLWVTHDTRIKQIPESSALLSPGQQAELLKGQVFFIRGYACVSGHYRVTLVDDMAIPGFGNSGFLYNLHVRINQDSTWLAFDPDQVVMTILRETHFKRRPADSATLSDSEKVTLRATNIYGVRRYEWEASYLKLTLTENFPGFGQSGYVSPDFVEFQKTGRPFLIAPTLNYTGPTEVLVRTPTTLTGRFDRNQVTSISVVAEDRFSLPVTLNASQGTWQVRLNNGFQDEGLRWLRLRGTNANGATVHNQILYITVTTDSETLGEPLTLKTRRQTWFKVAPRDSASLENSQKLQLQGDLEVQVEQYAYIDGHLQVRLTQPLNPIGRFGYLFEPHVELRKGDRPFVFQVSNLPEVPAQAQLLVTHNTYIKTSTEPASTLPANVKARLLKGQAFAIRGYASIAGHFRVTLTESIPGFGNIGYLFWQHVELIRDGKSLPYDPQALTVTMRQQTVLKRRPVPSGELSSNDRTTLPLGRVYGVNSYQTHPESNHVRVALTEELPGYGNTGYLFADHVWVRRGADGIELFPPPAPPAPPPAQLPSRKELNVPYFSQRDNPEYSWATCNPTSAAMVLYYYGVRPTVRRLLSDELFQWIVRRYGIGGQTDHGALSAVIRAYGFRTNFSTRRRWAEIDKEIAEGRPVVLPGYFTATGHVVTVIGYTPSGLIVNDPWGNALTGYRDTNGARLFYPNGFLLDKCGRDGDLWAHFIYPN</sequence>
<dbReference type="RefSeq" id="WP_252664531.1">
    <property type="nucleotide sequence ID" value="NZ_CP098611.1"/>
</dbReference>
<reference evidence="2" key="1">
    <citation type="submission" date="2022-06" db="EMBL/GenBank/DDBJ databases">
        <title>Genome sequence of Phormidium yuhuli AB48 isolated from an industrial photobioreactor environment.</title>
        <authorList>
            <person name="Qiu Y."/>
            <person name="Noonan A.J.C."/>
            <person name="Dofher K."/>
            <person name="Koch M."/>
            <person name="Kieft B."/>
            <person name="Lin X."/>
            <person name="Ziels R.M."/>
            <person name="Hallam S.J."/>
        </authorList>
    </citation>
    <scope>NUCLEOTIDE SEQUENCE</scope>
    <source>
        <strain evidence="2">AB48</strain>
    </source>
</reference>
<dbReference type="Pfam" id="PF13529">
    <property type="entry name" value="Peptidase_C39_2"/>
    <property type="match status" value="1"/>
</dbReference>